<comment type="caution">
    <text evidence="2">The sequence shown here is derived from an EMBL/GenBank/DDBJ whole genome shotgun (WGS) entry which is preliminary data.</text>
</comment>
<evidence type="ECO:0000313" key="3">
    <source>
        <dbReference type="Proteomes" id="UP000014463"/>
    </source>
</evidence>
<keyword evidence="3" id="KW-1185">Reference proteome</keyword>
<feature type="compositionally biased region" description="Basic and acidic residues" evidence="1">
    <location>
        <begin position="314"/>
        <end position="323"/>
    </location>
</feature>
<dbReference type="PATRIC" id="fig|1121939.11.peg.183"/>
<organism evidence="2 3">
    <name type="scientific">Litchfieldella anticariensis (strain DSM 16096 / CECT 5854 / CIP 108499 / LMG 22089 / FP35)</name>
    <name type="common">Halomonas anticariensis</name>
    <dbReference type="NCBI Taxonomy" id="1121939"/>
    <lineage>
        <taxon>Bacteria</taxon>
        <taxon>Pseudomonadati</taxon>
        <taxon>Pseudomonadota</taxon>
        <taxon>Gammaproteobacteria</taxon>
        <taxon>Oceanospirillales</taxon>
        <taxon>Halomonadaceae</taxon>
        <taxon>Litchfieldella</taxon>
    </lineage>
</organism>
<dbReference type="SUPFAM" id="SSF48452">
    <property type="entry name" value="TPR-like"/>
    <property type="match status" value="1"/>
</dbReference>
<accession>S2KPC1</accession>
<sequence length="345" mass="38163">MVEAALAQARRLQGGNAADRWAQALYLQLAATAASRQGRDVQSADLLQQARDIADIDAEHRARWLRQEAHLRLHTGQTEHGSELLGRWLAEHDAGTADLWLMAQAQASLSHWEQAATWVERAMQHDADPDEVHLSLAASVYQHAGREEQALSILDRLLAQAPDDAEQWRRAAGLAQRLGDHGRAAALWEAGWRRGVLQGDRDLLTRVRLHVAGGTPARAAEILQAALDNGELEDSLEYRRLLADAWTAARDRQRALTAWRTLAERSGKGDDWLRLGQLAHAWGEEAIASTAFQRADRLGVKEAEAWQAYLKNDQEVQVKKTPDRSGQASPRGDSDQNDSSVHTGA</sequence>
<dbReference type="Proteomes" id="UP000014463">
    <property type="component" value="Unassembled WGS sequence"/>
</dbReference>
<evidence type="ECO:0000313" key="2">
    <source>
        <dbReference type="EMBL" id="EPC03907.1"/>
    </source>
</evidence>
<dbReference type="InterPro" id="IPR011990">
    <property type="entry name" value="TPR-like_helical_dom_sf"/>
</dbReference>
<evidence type="ECO:0000256" key="1">
    <source>
        <dbReference type="SAM" id="MobiDB-lite"/>
    </source>
</evidence>
<dbReference type="AlphaFoldDB" id="S2KPC1"/>
<proteinExistence type="predicted"/>
<feature type="region of interest" description="Disordered" evidence="1">
    <location>
        <begin position="314"/>
        <end position="345"/>
    </location>
</feature>
<dbReference type="eggNOG" id="COG0457">
    <property type="taxonomic scope" value="Bacteria"/>
</dbReference>
<dbReference type="STRING" id="1121939.L861_01005"/>
<reference evidence="2 3" key="1">
    <citation type="journal article" date="2013" name="Genome Announc.">
        <title>Draft genome sequence of the moderately halophilic gammaproteobacterium Halomonas anticariensis FP35.</title>
        <authorList>
            <person name="Tahrioui A."/>
            <person name="Quesada E."/>
            <person name="Llamas I."/>
        </authorList>
    </citation>
    <scope>NUCLEOTIDE SEQUENCE [LARGE SCALE GENOMIC DNA]</scope>
    <source>
        <strain evidence="3">DSM 16096 / CECT 5854 / LMG 22089 / FP35</strain>
    </source>
</reference>
<dbReference type="EMBL" id="ASTJ01000011">
    <property type="protein sequence ID" value="EPC03907.1"/>
    <property type="molecule type" value="Genomic_DNA"/>
</dbReference>
<dbReference type="Pfam" id="PF14559">
    <property type="entry name" value="TPR_19"/>
    <property type="match status" value="1"/>
</dbReference>
<dbReference type="Gene3D" id="1.25.40.10">
    <property type="entry name" value="Tetratricopeptide repeat domain"/>
    <property type="match status" value="1"/>
</dbReference>
<gene>
    <name evidence="2" type="ORF">L861_01005</name>
</gene>
<protein>
    <submittedName>
        <fullName evidence="2">Uncharacterized protein</fullName>
    </submittedName>
</protein>
<name>S2KPC1_LITA3</name>